<sequence length="1038" mass="113492">MEQQLAQLLADTQSPKLDTRKNAENTLRQLYANELLPLSLATIASQSGFPVTIRQSALLVLRKFVTEAWSPNLDGFMGEVLLSKANKSLVRSTLLELATGNAIDERKIKTTASYVVSTIASADFPEEWPDLLPTLLQLIPTGSDVQLHGALTVLRDLVGSCSEDQFITVARDIITTVFNVATQDNRKLTLRALAISVFKSCLDPLQIVMEEHRAEAKQFLDQALQPWVPFFLATMKAPLPPAPSEEEEIEDSVAYEQYRGAVAMKLQIVKTFMGVRDVLPALLTPLSFDLFTTVFTELSTIQSVYCDMYIEDERQGRLEDADNLPYTLDYLVLEDLDLVQSLLKAPPVRTGLETQLKAAGDNAATSSWLPEVLKVIIGYAQITEEDKNLWDSDVNLFLSEETSVTAMYTPRLCAADVILKLNEWLKDIVLSSLLHRIHSIYSDGTSTWKLKEAALYIVNRLLTDISQSDATIPAAASTAFDEFVHYCISQEQPLLRSRGYLTAASIAKAGDQGYHQRAVAFLDQTIKMIESDDSEIVQVACLRALQDFLEGLPAELLMPFQSRIIATLSNYVNTHDFNQMLDSDELKFVIVDTLRGAVIVQPSIVLDTTAIELLFNIAGSTGTNLQLATVIIDTFDEIVQNIAEAGSEKYSKLCEKVLPSLSGALDINTSAAYNSLAPIAADLLRALAENGSEPLPQGFVAIAYPRLAHLLLNTTQQTILPPATLAVKFMLQNDPAQFLGYQNPQTGQGALETALRIIDHVLGSSVDDVAAAEIGGLAAELVEKAGAAQLGGFFDKLLTAVAQRLATAEQPQIIQNLILVFARLSIASPHEVIDFLAKMDINGASGLCVVLNKWLDNSTSFAGYEEIQQNVVALTKVYLLNDPRVAQVQVKGDLIVQETGRIKTRSQAKKNPDTYTIIPANIKILKVLVEELNSSAGGNFSEEKALAAAGLADLESGDEDDDWEDVESTGGSGGLEGTGLTQQQLMGFLADSSMRTADDESLNYLKGFFAEAAQKPGFQDMFNMLSPEEQNILRTYAS</sequence>
<dbReference type="Pfam" id="PF25018">
    <property type="entry name" value="HEAT_IPO9_c"/>
    <property type="match status" value="1"/>
</dbReference>
<organism evidence="7 8">
    <name type="scientific">Ascosphaera apis ARSEF 7405</name>
    <dbReference type="NCBI Taxonomy" id="392613"/>
    <lineage>
        <taxon>Eukaryota</taxon>
        <taxon>Fungi</taxon>
        <taxon>Dikarya</taxon>
        <taxon>Ascomycota</taxon>
        <taxon>Pezizomycotina</taxon>
        <taxon>Eurotiomycetes</taxon>
        <taxon>Eurotiomycetidae</taxon>
        <taxon>Onygenales</taxon>
        <taxon>Ascosphaeraceae</taxon>
        <taxon>Ascosphaera</taxon>
    </lineage>
</organism>
<evidence type="ECO:0000313" key="8">
    <source>
        <dbReference type="Proteomes" id="UP000242877"/>
    </source>
</evidence>
<comment type="caution">
    <text evidence="7">The sequence shown here is derived from an EMBL/GenBank/DDBJ whole genome shotgun (WGS) entry which is preliminary data.</text>
</comment>
<dbReference type="PROSITE" id="PS50166">
    <property type="entry name" value="IMPORTIN_B_NT"/>
    <property type="match status" value="1"/>
</dbReference>
<protein>
    <submittedName>
        <fullName evidence="7">Importin subunit beta-5</fullName>
    </submittedName>
</protein>
<dbReference type="GO" id="GO:0005635">
    <property type="term" value="C:nuclear envelope"/>
    <property type="evidence" value="ECO:0007669"/>
    <property type="project" value="TreeGrafter"/>
</dbReference>
<evidence type="ECO:0000313" key="7">
    <source>
        <dbReference type="EMBL" id="KZZ91633.1"/>
    </source>
</evidence>
<proteinExistence type="predicted"/>
<dbReference type="PANTHER" id="PTHR10997:SF9">
    <property type="entry name" value="IMPORTIN-9"/>
    <property type="match status" value="1"/>
</dbReference>
<dbReference type="InterPro" id="IPR011989">
    <property type="entry name" value="ARM-like"/>
</dbReference>
<dbReference type="SUPFAM" id="SSF48371">
    <property type="entry name" value="ARM repeat"/>
    <property type="match status" value="1"/>
</dbReference>
<feature type="region of interest" description="Disordered" evidence="5">
    <location>
        <begin position="955"/>
        <end position="977"/>
    </location>
</feature>
<dbReference type="OrthoDB" id="431626at2759"/>
<keyword evidence="3" id="KW-0653">Protein transport</keyword>
<dbReference type="Proteomes" id="UP000242877">
    <property type="component" value="Unassembled WGS sequence"/>
</dbReference>
<evidence type="ECO:0000256" key="4">
    <source>
        <dbReference type="ARBA" id="ARBA00023242"/>
    </source>
</evidence>
<dbReference type="GO" id="GO:0031267">
    <property type="term" value="F:small GTPase binding"/>
    <property type="evidence" value="ECO:0007669"/>
    <property type="project" value="InterPro"/>
</dbReference>
<dbReference type="Pfam" id="PF03810">
    <property type="entry name" value="IBN_N"/>
    <property type="match status" value="1"/>
</dbReference>
<dbReference type="Gene3D" id="1.25.10.10">
    <property type="entry name" value="Leucine-rich Repeat Variant"/>
    <property type="match status" value="1"/>
</dbReference>
<dbReference type="PANTHER" id="PTHR10997">
    <property type="entry name" value="IMPORTIN-7, 8, 11"/>
    <property type="match status" value="1"/>
</dbReference>
<dbReference type="InterPro" id="IPR001494">
    <property type="entry name" value="Importin-beta_N"/>
</dbReference>
<keyword evidence="4" id="KW-0539">Nucleus</keyword>
<evidence type="ECO:0000256" key="5">
    <source>
        <dbReference type="SAM" id="MobiDB-lite"/>
    </source>
</evidence>
<feature type="compositionally biased region" description="Acidic residues" evidence="5">
    <location>
        <begin position="955"/>
        <end position="967"/>
    </location>
</feature>
<keyword evidence="2" id="KW-0813">Transport</keyword>
<evidence type="ECO:0000259" key="6">
    <source>
        <dbReference type="PROSITE" id="PS50166"/>
    </source>
</evidence>
<feature type="domain" description="Importin N-terminal" evidence="6">
    <location>
        <begin position="23"/>
        <end position="100"/>
    </location>
</feature>
<dbReference type="InterPro" id="IPR016024">
    <property type="entry name" value="ARM-type_fold"/>
</dbReference>
<dbReference type="AlphaFoldDB" id="A0A162ICU8"/>
<name>A0A162ICU8_9EURO</name>
<dbReference type="SMART" id="SM00913">
    <property type="entry name" value="IBN_N"/>
    <property type="match status" value="1"/>
</dbReference>
<evidence type="ECO:0000256" key="3">
    <source>
        <dbReference type="ARBA" id="ARBA00022927"/>
    </source>
</evidence>
<evidence type="ECO:0000256" key="1">
    <source>
        <dbReference type="ARBA" id="ARBA00004123"/>
    </source>
</evidence>
<evidence type="ECO:0000256" key="2">
    <source>
        <dbReference type="ARBA" id="ARBA00022448"/>
    </source>
</evidence>
<reference evidence="7 8" key="1">
    <citation type="journal article" date="2016" name="Genome Biol. Evol.">
        <title>Divergent and convergent evolution of fungal pathogenicity.</title>
        <authorList>
            <person name="Shang Y."/>
            <person name="Xiao G."/>
            <person name="Zheng P."/>
            <person name="Cen K."/>
            <person name="Zhan S."/>
            <person name="Wang C."/>
        </authorList>
    </citation>
    <scope>NUCLEOTIDE SEQUENCE [LARGE SCALE GENOMIC DNA]</scope>
    <source>
        <strain evidence="7 8">ARSEF 7405</strain>
    </source>
</reference>
<comment type="subcellular location">
    <subcellularLocation>
        <location evidence="1">Nucleus</location>
    </subcellularLocation>
</comment>
<gene>
    <name evidence="7" type="ORF">AAP_03339</name>
</gene>
<dbReference type="VEuPathDB" id="FungiDB:AAP_03339"/>
<dbReference type="EMBL" id="AZGZ01000013">
    <property type="protein sequence ID" value="KZZ91633.1"/>
    <property type="molecule type" value="Genomic_DNA"/>
</dbReference>
<accession>A0A162ICU8</accession>
<keyword evidence="8" id="KW-1185">Reference proteome</keyword>
<dbReference type="InterPro" id="IPR056840">
    <property type="entry name" value="HEAT_IPO9_central"/>
</dbReference>
<dbReference type="GO" id="GO:0006606">
    <property type="term" value="P:protein import into nucleus"/>
    <property type="evidence" value="ECO:0007669"/>
    <property type="project" value="TreeGrafter"/>
</dbReference>
<dbReference type="GO" id="GO:0005829">
    <property type="term" value="C:cytosol"/>
    <property type="evidence" value="ECO:0007669"/>
    <property type="project" value="TreeGrafter"/>
</dbReference>